<accession>A0ABV9FTR7</accession>
<dbReference type="Proteomes" id="UP001595914">
    <property type="component" value="Unassembled WGS sequence"/>
</dbReference>
<dbReference type="EMBL" id="JBHSFO010000005">
    <property type="protein sequence ID" value="MFC4604633.1"/>
    <property type="molecule type" value="Genomic_DNA"/>
</dbReference>
<comment type="caution">
    <text evidence="2">The sequence shown here is derived from an EMBL/GenBank/DDBJ whole genome shotgun (WGS) entry which is preliminary data.</text>
</comment>
<evidence type="ECO:0000256" key="1">
    <source>
        <dbReference type="SAM" id="Coils"/>
    </source>
</evidence>
<feature type="coiled-coil region" evidence="1">
    <location>
        <begin position="295"/>
        <end position="329"/>
    </location>
</feature>
<reference evidence="3" key="1">
    <citation type="journal article" date="2019" name="Int. J. Syst. Evol. Microbiol.">
        <title>The Global Catalogue of Microorganisms (GCM) 10K type strain sequencing project: providing services to taxonomists for standard genome sequencing and annotation.</title>
        <authorList>
            <consortium name="The Broad Institute Genomics Platform"/>
            <consortium name="The Broad Institute Genome Sequencing Center for Infectious Disease"/>
            <person name="Wu L."/>
            <person name="Ma J."/>
        </authorList>
    </citation>
    <scope>NUCLEOTIDE SEQUENCE [LARGE SCALE GENOMIC DNA]</scope>
    <source>
        <strain evidence="3">CCUG 54520</strain>
    </source>
</reference>
<protein>
    <submittedName>
        <fullName evidence="2">Uncharacterized protein</fullName>
    </submittedName>
</protein>
<organism evidence="2 3">
    <name type="scientific">Rhodococcus kronopolitis</name>
    <dbReference type="NCBI Taxonomy" id="1460226"/>
    <lineage>
        <taxon>Bacteria</taxon>
        <taxon>Bacillati</taxon>
        <taxon>Actinomycetota</taxon>
        <taxon>Actinomycetes</taxon>
        <taxon>Mycobacteriales</taxon>
        <taxon>Nocardiaceae</taxon>
        <taxon>Rhodococcus</taxon>
    </lineage>
</organism>
<name>A0ABV9FTR7_9NOCA</name>
<dbReference type="RefSeq" id="WP_378417579.1">
    <property type="nucleotide sequence ID" value="NZ_JBHSFO010000005.1"/>
</dbReference>
<gene>
    <name evidence="2" type="ORF">ACFO6S_13130</name>
</gene>
<keyword evidence="3" id="KW-1185">Reference proteome</keyword>
<evidence type="ECO:0000313" key="2">
    <source>
        <dbReference type="EMBL" id="MFC4604633.1"/>
    </source>
</evidence>
<sequence length="716" mass="77684">MTVTQGTRVVGAVDWIGDRTSRIAGVRPVYNDSADGWVYADALDYPHRGTVFWWNPFDMPKDSAVIFELGENQPGKDDAFVVHKPEFLAPALKFQHLAYAEAIHHVTNLSFPVTAEVRAGTSVYVLCHDDIILGPFETRIEDDRYLVPADRIRMERVPFREREESIFEVGSKTYCAPRTPFMDHLDCRPDNEILRTALKHAVEIARRSGSDVPKFLGTKNLLSQAAAELIESENRTERVIDFHRVERALAICENSAAVQDSAANLTSLLLNHPRIADSIETAQTLAREDALASARAGLETEMSTERAELKALRDTNSALRDEYAELTATVSESRRVAKETDATVARELASLESSVAARIAGLVVDASDLLGESVIMRALGAGNVTTSHTAPTNVTQSPFPDNTSYPAAKCTEDVKRVFALASDTTGIEATALRRIHAALQSRLLPVATGNGGPAALAAYAVAARGNRITTLPITHDFLHPVDMLGVHAADFSVPRLHSDQLQAADRSVRANGPGLLVLDTFNRAPTESYLMPWLQARDRAIEVPAAAQRIAGTDRFVPHHDLILAATAAAGATTAPLSPDVWGFCVSIDVPFPSYLGTPALEPEVLLDLSCPTPVPTHVAVLVDSIQSTLAGYWPIDDGVLGVARRFGTALDRLDSADEVAIAIIECVIVPALATSLSETELVEAVHAVAVCLPGLSRDELPRLHRLARRLHHRFA</sequence>
<evidence type="ECO:0000313" key="3">
    <source>
        <dbReference type="Proteomes" id="UP001595914"/>
    </source>
</evidence>
<keyword evidence="1" id="KW-0175">Coiled coil</keyword>
<proteinExistence type="predicted"/>